<dbReference type="InterPro" id="IPR029060">
    <property type="entry name" value="PIN-like_dom_sf"/>
</dbReference>
<dbReference type="SUPFAM" id="SSF52540">
    <property type="entry name" value="P-loop containing nucleoside triphosphate hydrolases"/>
    <property type="match status" value="1"/>
</dbReference>
<reference evidence="6" key="1">
    <citation type="submission" date="2012-02" db="EMBL/GenBank/DDBJ databases">
        <title>Complete sequence of chromosome of Methanomethylovorans hollandica DSM 15978.</title>
        <authorList>
            <person name="Lucas S."/>
            <person name="Copeland A."/>
            <person name="Lapidus A."/>
            <person name="Glavina del Rio T."/>
            <person name="Dalin E."/>
            <person name="Tice H."/>
            <person name="Bruce D."/>
            <person name="Goodwin L."/>
            <person name="Pitluck S."/>
            <person name="Peters L."/>
            <person name="Mikhailova N."/>
            <person name="Held B."/>
            <person name="Kyrpides N."/>
            <person name="Mavromatis K."/>
            <person name="Ivanova N."/>
            <person name="Brettin T."/>
            <person name="Detter J.C."/>
            <person name="Han C."/>
            <person name="Larimer F."/>
            <person name="Land M."/>
            <person name="Hauser L."/>
            <person name="Markowitz V."/>
            <person name="Cheng J.-F."/>
            <person name="Hugenholtz P."/>
            <person name="Woyke T."/>
            <person name="Wu D."/>
            <person name="Spring S."/>
            <person name="Schroeder M."/>
            <person name="Brambilla E."/>
            <person name="Klenk H.-P."/>
            <person name="Eisen J.A."/>
        </authorList>
    </citation>
    <scope>NUCLEOTIDE SEQUENCE [LARGE SCALE GENOMIC DNA]</scope>
    <source>
        <strain evidence="6">DSM 15978 / NBRC 107637 / DMS1</strain>
    </source>
</reference>
<dbReference type="Pfam" id="PF00437">
    <property type="entry name" value="T2SSE"/>
    <property type="match status" value="1"/>
</dbReference>
<dbReference type="InterPro" id="IPR027417">
    <property type="entry name" value="P-loop_NTPase"/>
</dbReference>
<feature type="domain" description="AAA+ ATPase" evidence="3">
    <location>
        <begin position="266"/>
        <end position="388"/>
    </location>
</feature>
<gene>
    <name evidence="5" type="ordered locus">Metho_2391</name>
</gene>
<dbReference type="Gene3D" id="3.30.300.20">
    <property type="match status" value="1"/>
</dbReference>
<dbReference type="SMART" id="SM00670">
    <property type="entry name" value="PINc"/>
    <property type="match status" value="1"/>
</dbReference>
<dbReference type="OrthoDB" id="7146at2157"/>
<evidence type="ECO:0000259" key="4">
    <source>
        <dbReference type="SMART" id="SM00670"/>
    </source>
</evidence>
<feature type="domain" description="PIN" evidence="4">
    <location>
        <begin position="9"/>
        <end position="123"/>
    </location>
</feature>
<dbReference type="CDD" id="cd09878">
    <property type="entry name" value="PIN_VapC_VirB11L-ATPase-like"/>
    <property type="match status" value="1"/>
</dbReference>
<keyword evidence="6" id="KW-1185">Reference proteome</keyword>
<dbReference type="Pfam" id="PF01850">
    <property type="entry name" value="PIN"/>
    <property type="match status" value="1"/>
</dbReference>
<keyword evidence="2" id="KW-0694">RNA-binding</keyword>
<evidence type="ECO:0000256" key="2">
    <source>
        <dbReference type="PROSITE-ProRule" id="PRU00117"/>
    </source>
</evidence>
<dbReference type="RefSeq" id="WP_015325706.1">
    <property type="nucleotide sequence ID" value="NC_019977.1"/>
</dbReference>
<accession>L0KZK3</accession>
<proteinExistence type="inferred from homology"/>
<dbReference type="InterPro" id="IPR015946">
    <property type="entry name" value="KH_dom-like_a/b"/>
</dbReference>
<dbReference type="AlphaFoldDB" id="L0KZK3"/>
<dbReference type="SUPFAM" id="SSF54814">
    <property type="entry name" value="Prokaryotic type KH domain (KH-domain type II)"/>
    <property type="match status" value="1"/>
</dbReference>
<dbReference type="KEGG" id="mhz:Metho_2391"/>
<dbReference type="InterPro" id="IPR003593">
    <property type="entry name" value="AAA+_ATPase"/>
</dbReference>
<dbReference type="InterPro" id="IPR002716">
    <property type="entry name" value="PIN_dom"/>
</dbReference>
<dbReference type="PANTHER" id="PTHR11603">
    <property type="entry name" value="AAA FAMILY ATPASE"/>
    <property type="match status" value="1"/>
</dbReference>
<dbReference type="SUPFAM" id="SSF88723">
    <property type="entry name" value="PIN domain-like"/>
    <property type="match status" value="1"/>
</dbReference>
<dbReference type="GeneID" id="14408469"/>
<dbReference type="HOGENOM" id="CLU_023387_0_0_2"/>
<evidence type="ECO:0000313" key="5">
    <source>
        <dbReference type="EMBL" id="AGB50541.1"/>
    </source>
</evidence>
<organism evidence="5 6">
    <name type="scientific">Methanomethylovorans hollandica (strain DSM 15978 / NBRC 107637 / DMS1)</name>
    <dbReference type="NCBI Taxonomy" id="867904"/>
    <lineage>
        <taxon>Archaea</taxon>
        <taxon>Methanobacteriati</taxon>
        <taxon>Methanobacteriota</taxon>
        <taxon>Stenosarchaea group</taxon>
        <taxon>Methanomicrobia</taxon>
        <taxon>Methanosarcinales</taxon>
        <taxon>Methanosarcinaceae</taxon>
        <taxon>Methanomethylovorans</taxon>
    </lineage>
</organism>
<dbReference type="EMBL" id="CP003362">
    <property type="protein sequence ID" value="AGB50541.1"/>
    <property type="molecule type" value="Genomic_DNA"/>
</dbReference>
<dbReference type="InterPro" id="IPR009019">
    <property type="entry name" value="KH_sf_prok-type"/>
</dbReference>
<dbReference type="Proteomes" id="UP000010866">
    <property type="component" value="Chromosome"/>
</dbReference>
<evidence type="ECO:0000259" key="3">
    <source>
        <dbReference type="SMART" id="SM00382"/>
    </source>
</evidence>
<dbReference type="PROSITE" id="PS50084">
    <property type="entry name" value="KH_TYPE_1"/>
    <property type="match status" value="1"/>
</dbReference>
<dbReference type="GO" id="GO:0003723">
    <property type="term" value="F:RNA binding"/>
    <property type="evidence" value="ECO:0007669"/>
    <property type="project" value="UniProtKB-UniRule"/>
</dbReference>
<dbReference type="SMART" id="SM00382">
    <property type="entry name" value="AAA"/>
    <property type="match status" value="1"/>
</dbReference>
<dbReference type="STRING" id="867904.Metho_2391"/>
<dbReference type="PANTHER" id="PTHR11603:SF147">
    <property type="entry name" value="MEMBRANE PROTEIN"/>
    <property type="match status" value="1"/>
</dbReference>
<dbReference type="Gene3D" id="3.40.50.300">
    <property type="entry name" value="P-loop containing nucleotide triphosphate hydrolases"/>
    <property type="match status" value="1"/>
</dbReference>
<evidence type="ECO:0000256" key="1">
    <source>
        <dbReference type="ARBA" id="ARBA00046345"/>
    </source>
</evidence>
<sequence>MKREGQSITRIASDTSAIIDGAISSRIKSGDYAGVQVIISEAVVAELEAQANRGLEIGFKGLEELQELRRLATQGIIELVFAGRRPNLDEVKLAGGGEIDALIREAAQENNALFVTADRVQSQVAIAKGLEVDFIAPHFIEHRPLKIEQFFTEDTMSVHLKNGVSPMAKRGSIAAVEFVKIREETCTYGELKFISRELIERVRSDPASFMELDFNGASVLQIGNMRIAIANPPFSDEIEITAVRPVAKVSLDQYRLSTVLKERIKEQRGILIAGPPGAGKSTFAAGVAIYLHEMGYVVKTMEAPRDLQVPKEITQYAPLDGSMEKTADILLLVRPDYTIYDEVRKTNDFHVFADMRLAGVGMIGVVHANRAVDAIQRLIGRVELGVIPQVVDTVIFVNKGEISKVQILEFTVKVPSGMTEADLARPVIIVTDLESGRTEYEIYTYGDQVVVMPVGLEVKRPSWKLAEGEVKEVIERYATGPVQVEMISDHKAFVHVLENDMPRVIGKGGNVIDNIEKILGIHIDVRKFESGEVKEKTYQKEKTLQKEFRPIIEKTKKHLILNISGLAAHDVEVYAGDEFLFSATVGRHGDIKVREDSAVADSILSAIEDGELVTVRPL</sequence>
<comment type="similarity">
    <text evidence="1">In the N-terminal section; belongs to the PINc/VapC protein family.</text>
</comment>
<protein>
    <submittedName>
        <fullName evidence="5">ATPase (PilT family)</fullName>
    </submittedName>
</protein>
<dbReference type="InterPro" id="IPR052041">
    <property type="entry name" value="Nucleic_acid_metab_PIN/TRAM"/>
</dbReference>
<dbReference type="Gene3D" id="3.40.50.1010">
    <property type="entry name" value="5'-nuclease"/>
    <property type="match status" value="1"/>
</dbReference>
<evidence type="ECO:0000313" key="6">
    <source>
        <dbReference type="Proteomes" id="UP000010866"/>
    </source>
</evidence>
<dbReference type="NCBIfam" id="NF010335">
    <property type="entry name" value="PRK13764.1"/>
    <property type="match status" value="1"/>
</dbReference>
<dbReference type="InterPro" id="IPR001482">
    <property type="entry name" value="T2SS/T4SS_dom"/>
</dbReference>
<name>L0KZK3_METHD</name>